<dbReference type="AlphaFoldDB" id="A0AAV4BUG6"/>
<dbReference type="GO" id="GO:0004252">
    <property type="term" value="F:serine-type endopeptidase activity"/>
    <property type="evidence" value="ECO:0007669"/>
    <property type="project" value="InterPro"/>
</dbReference>
<name>A0AAV4BUG6_9GAST</name>
<dbReference type="EC" id="3.4.21.-" evidence="1"/>
<dbReference type="Pfam" id="PF13365">
    <property type="entry name" value="Trypsin_2"/>
    <property type="match status" value="1"/>
</dbReference>
<dbReference type="PANTHER" id="PTHR21004:SF0">
    <property type="entry name" value="PEROXISOMAL LEADER PEPTIDE-PROCESSING PROTEASE"/>
    <property type="match status" value="1"/>
</dbReference>
<keyword evidence="1" id="KW-0378">Hydrolase</keyword>
<dbReference type="InterPro" id="IPR009003">
    <property type="entry name" value="Peptidase_S1_PA"/>
</dbReference>
<dbReference type="Proteomes" id="UP000735302">
    <property type="component" value="Unassembled WGS sequence"/>
</dbReference>
<keyword evidence="1 2" id="KW-0645">Protease</keyword>
<comment type="similarity">
    <text evidence="1">Belongs to the peptidase S1B family.</text>
</comment>
<dbReference type="SUPFAM" id="SSF50494">
    <property type="entry name" value="Trypsin-like serine proteases"/>
    <property type="match status" value="2"/>
</dbReference>
<keyword evidence="3" id="KW-1185">Reference proteome</keyword>
<dbReference type="PANTHER" id="PTHR21004">
    <property type="entry name" value="SERINE PROTEASE-RELATED"/>
    <property type="match status" value="1"/>
</dbReference>
<proteinExistence type="inferred from homology"/>
<keyword evidence="1" id="KW-0576">Peroxisome</keyword>
<accession>A0AAV4BUG6</accession>
<dbReference type="GO" id="GO:0016485">
    <property type="term" value="P:protein processing"/>
    <property type="evidence" value="ECO:0007669"/>
    <property type="project" value="InterPro"/>
</dbReference>
<comment type="PTM">
    <text evidence="1">The full-lengh TYSND1 is the active the proteolytic processing of PTS1- and PTS2-proteins and in self-cleavage, and intermolecular self-cleavage of TYSND1 down-regulates its protease activity.</text>
</comment>
<dbReference type="GO" id="GO:0031998">
    <property type="term" value="P:regulation of fatty acid beta-oxidation"/>
    <property type="evidence" value="ECO:0007669"/>
    <property type="project" value="TreeGrafter"/>
</dbReference>
<dbReference type="Gene3D" id="2.40.10.10">
    <property type="entry name" value="Trypsin-like serine proteases"/>
    <property type="match status" value="3"/>
</dbReference>
<dbReference type="GO" id="GO:0005777">
    <property type="term" value="C:peroxisome"/>
    <property type="evidence" value="ECO:0007669"/>
    <property type="project" value="UniProtKB-SubCell"/>
</dbReference>
<evidence type="ECO:0000313" key="3">
    <source>
        <dbReference type="Proteomes" id="UP000735302"/>
    </source>
</evidence>
<evidence type="ECO:0000313" key="2">
    <source>
        <dbReference type="EMBL" id="GFO26831.1"/>
    </source>
</evidence>
<dbReference type="InterPro" id="IPR043504">
    <property type="entry name" value="Peptidase_S1_PA_chymotrypsin"/>
</dbReference>
<organism evidence="2 3">
    <name type="scientific">Plakobranchus ocellatus</name>
    <dbReference type="NCBI Taxonomy" id="259542"/>
    <lineage>
        <taxon>Eukaryota</taxon>
        <taxon>Metazoa</taxon>
        <taxon>Spiralia</taxon>
        <taxon>Lophotrochozoa</taxon>
        <taxon>Mollusca</taxon>
        <taxon>Gastropoda</taxon>
        <taxon>Heterobranchia</taxon>
        <taxon>Euthyneura</taxon>
        <taxon>Panpulmonata</taxon>
        <taxon>Sacoglossa</taxon>
        <taxon>Placobranchoidea</taxon>
        <taxon>Plakobranchidae</taxon>
        <taxon>Plakobranchus</taxon>
    </lineage>
</organism>
<gene>
    <name evidence="2" type="ORF">PoB_005333600</name>
</gene>
<sequence length="593" mass="64325">MCSESPASLTSLACVVTAVFPDSKENKHSACGVLLNPSEGILLCHGSILADFGLSEHILLSKIKAGEVISNSDFNECSFTVLLDKCWRSANLLVTQSPSIVTAGDVNANHEEEIAFSPLTCKFLGAFRNFDFHDAVCKTMPEDNWTFASGPEEDSVSSGNKSNIANSEDHTNSIAFQLLSYFVLLQCPSLVHQVNQLPSPLMRTMLAENLIRNEQCEVGSEAEIISTPFGGLNPHVFFNSYSRGVISNVSGRKGCWILTDARCIPGSEGGPLFTIQLDGTRQLAGMVVASLCWKNKEWVGLSLVCGINSVLSALSSHIRRSMSVQGWRSLDSLDYDLSPSNDYEQHVDNQAIEAGMKNVMPYVVLVKVGRVWGSGFVIDTRKGLVLTCSHVIKDASLHDPPILLRAYNCSRLFKASVIYRQTSVDIDPFDLAVLRCPEMMRNLIPSVLPKVVPPSIGQRVHVCGHAIFNTDLGLQPSVSSGVISKVVKIRGQDIMVQSTCAVHAGASGGPLLDMEGNLVGIVVCNTVDKCSNSTYPHVNFSVPAITVWPSVLHYIETGDASLMKSMKVTDTLVKKLWALDTTLETGCTLKSKL</sequence>
<protein>
    <recommendedName>
        <fullName evidence="1">Peroxisomal leader peptide-processing protease</fullName>
        <ecNumber evidence="1">3.4.21.-</ecNumber>
    </recommendedName>
</protein>
<evidence type="ECO:0000256" key="1">
    <source>
        <dbReference type="PIRNR" id="PIRNR037989"/>
    </source>
</evidence>
<dbReference type="InterPro" id="IPR039245">
    <property type="entry name" value="TYSND1/DEG15"/>
</dbReference>
<keyword evidence="1" id="KW-0720">Serine protease</keyword>
<comment type="caution">
    <text evidence="2">The sequence shown here is derived from an EMBL/GenBank/DDBJ whole genome shotgun (WGS) entry which is preliminary data.</text>
</comment>
<dbReference type="EMBL" id="BLXT01005873">
    <property type="protein sequence ID" value="GFO26831.1"/>
    <property type="molecule type" value="Genomic_DNA"/>
</dbReference>
<comment type="function">
    <text evidence="1">Peroxisomal protease that mediates both the removal of the leader peptide from proteins containing a PTS2 target sequence and processes several PTS1-containing proteins. Catalyzes the processing of PTS1-proteins involved in the peroxisomal beta-oxidation of fatty acids.</text>
</comment>
<comment type="subcellular location">
    <subcellularLocation>
        <location evidence="1">Peroxisome</location>
    </subcellularLocation>
</comment>
<reference evidence="2 3" key="1">
    <citation type="journal article" date="2021" name="Elife">
        <title>Chloroplast acquisition without the gene transfer in kleptoplastic sea slugs, Plakobranchus ocellatus.</title>
        <authorList>
            <person name="Maeda T."/>
            <person name="Takahashi S."/>
            <person name="Yoshida T."/>
            <person name="Shimamura S."/>
            <person name="Takaki Y."/>
            <person name="Nagai Y."/>
            <person name="Toyoda A."/>
            <person name="Suzuki Y."/>
            <person name="Arimoto A."/>
            <person name="Ishii H."/>
            <person name="Satoh N."/>
            <person name="Nishiyama T."/>
            <person name="Hasebe M."/>
            <person name="Maruyama T."/>
            <person name="Minagawa J."/>
            <person name="Obokata J."/>
            <person name="Shigenobu S."/>
        </authorList>
    </citation>
    <scope>NUCLEOTIDE SEQUENCE [LARGE SCALE GENOMIC DNA]</scope>
</reference>